<name>A0A6J8EMH6_MYTCO</name>
<accession>A0A6J8EMH6</accession>
<dbReference type="InterPro" id="IPR005135">
    <property type="entry name" value="Endo/exonuclease/phosphatase"/>
</dbReference>
<evidence type="ECO:0000259" key="2">
    <source>
        <dbReference type="Pfam" id="PF03372"/>
    </source>
</evidence>
<dbReference type="AlphaFoldDB" id="A0A6J8EMH6"/>
<dbReference type="EMBL" id="CACVKT020009206">
    <property type="protein sequence ID" value="CAC5420982.1"/>
    <property type="molecule type" value="Genomic_DNA"/>
</dbReference>
<feature type="compositionally biased region" description="Polar residues" evidence="1">
    <location>
        <begin position="110"/>
        <end position="120"/>
    </location>
</feature>
<proteinExistence type="predicted"/>
<dbReference type="PANTHER" id="PTHR19446">
    <property type="entry name" value="REVERSE TRANSCRIPTASES"/>
    <property type="match status" value="1"/>
</dbReference>
<sequence>MPPQAFHQMYSQQNHQYVNTNLMYRQAPPYYRPTIPAQQRYHPTNVNQNTFVKQPTQPNVTTRLPYGYQQTLPTNNQYPNSQNQSRNRPSKSNSSETTRVDMHTLINAPTPVNNPNTSKGQDNRDKKPQHSHIQQRLNLMESKSNCPPGTTQPHQEPKNCFFIPCSNPSRSSRQSTTQPRKSVSDLTIATCNIEGVKSNSKYLTDLCKKFDIICLQEHWLYSFQQHELDQYLPNKHSAARSVDSVDDISSINLPRVKGGVSISWPPNISHLVKKLSDGNERILAIDINTETKLCIICTYLPTHNPSVHSIDEYSDCLDILFNIIFKFSDTHKIVIAGDFNAPLLASRSYNKHDEQFKKFILDLQLKYTIEKQSTFIHHNGNSQSQIDYILSTPSEILDHYKIHEMDPWSNVDTQAYQHELSNLKADLTTSMSVEEKLQYVMEKLIKADATAVPAKIIKLQGPQWKASPSVLPLIKAAKTKHKEWVDKRKPNDISKTSKINAQRELRKQMRKEKYEDRQKIYSEIMQNPSMKKFYQLINRNRGQSKTSTTSILKGPNCDISDPKNEAKRFSQYMEDLFVPKDNNYDNTFLELSTVRTNAIDLIYDNMNIDLEPLSETEIIEAIGKLNTGKATDEFGISAEHLKTARSILSPIFTTIFNQIIATKQIPLFFKTGITNPVLKKLKDPTLVESYRGVRQGGVLSIHLYKVYINNVLNELMKSRVGMKIGNIYTGTPTCADDIALLSDDIEELQIMHRTGSQFIQQKQMLLSSIKAKLATLQLALERISELERSETENQKTIKHIKSENNKLKTDLENLNDILSRHCLANERKFIQYDANHKLINQQSKAIGEFNFDSYTTSVQKIGAEMERFNKLQASLQKQVNELKLSTQKSYAENVSTETPSRASNQSHLKQVNSIPNRSNQQTKINIPVCSPVTDLHSEVNKSANGNISPLSTPKSSTTTNSGPQNVNGLREIDKQLNMTYKIPVRLDGITEDIDTSPADSDENFFTGVKRKRTARYYLSGINPKSTRSGILAYLEKVNVHVTYLRLFNPKHSAQRVSAKLNVVENCADSIESHNFWPDGVQCRKWLSNYEWNHRFSNETENEQHHE</sequence>
<dbReference type="Proteomes" id="UP000507470">
    <property type="component" value="Unassembled WGS sequence"/>
</dbReference>
<feature type="compositionally biased region" description="Polar residues" evidence="1">
    <location>
        <begin position="45"/>
        <end position="97"/>
    </location>
</feature>
<dbReference type="Gene3D" id="3.60.10.10">
    <property type="entry name" value="Endonuclease/exonuclease/phosphatase"/>
    <property type="match status" value="1"/>
</dbReference>
<feature type="domain" description="Endonuclease/exonuclease/phosphatase" evidence="2">
    <location>
        <begin position="189"/>
        <end position="393"/>
    </location>
</feature>
<evidence type="ECO:0000256" key="1">
    <source>
        <dbReference type="SAM" id="MobiDB-lite"/>
    </source>
</evidence>
<dbReference type="InterPro" id="IPR036691">
    <property type="entry name" value="Endo/exonu/phosph_ase_sf"/>
</dbReference>
<feature type="region of interest" description="Disordered" evidence="1">
    <location>
        <begin position="890"/>
        <end position="923"/>
    </location>
</feature>
<dbReference type="Pfam" id="PF03372">
    <property type="entry name" value="Exo_endo_phos"/>
    <property type="match status" value="1"/>
</dbReference>
<dbReference type="OrthoDB" id="7476844at2759"/>
<dbReference type="GO" id="GO:0003824">
    <property type="term" value="F:catalytic activity"/>
    <property type="evidence" value="ECO:0007669"/>
    <property type="project" value="InterPro"/>
</dbReference>
<feature type="region of interest" description="Disordered" evidence="1">
    <location>
        <begin position="939"/>
        <end position="967"/>
    </location>
</feature>
<protein>
    <recommendedName>
        <fullName evidence="2">Endonuclease/exonuclease/phosphatase domain-containing protein</fullName>
    </recommendedName>
</protein>
<feature type="compositionally biased region" description="Low complexity" evidence="1">
    <location>
        <begin position="948"/>
        <end position="963"/>
    </location>
</feature>
<organism evidence="3 4">
    <name type="scientific">Mytilus coruscus</name>
    <name type="common">Sea mussel</name>
    <dbReference type="NCBI Taxonomy" id="42192"/>
    <lineage>
        <taxon>Eukaryota</taxon>
        <taxon>Metazoa</taxon>
        <taxon>Spiralia</taxon>
        <taxon>Lophotrochozoa</taxon>
        <taxon>Mollusca</taxon>
        <taxon>Bivalvia</taxon>
        <taxon>Autobranchia</taxon>
        <taxon>Pteriomorphia</taxon>
        <taxon>Mytilida</taxon>
        <taxon>Mytiloidea</taxon>
        <taxon>Mytilidae</taxon>
        <taxon>Mytilinae</taxon>
        <taxon>Mytilus</taxon>
    </lineage>
</organism>
<keyword evidence="4" id="KW-1185">Reference proteome</keyword>
<feature type="region of interest" description="Disordered" evidence="1">
    <location>
        <begin position="45"/>
        <end position="134"/>
    </location>
</feature>
<reference evidence="3 4" key="1">
    <citation type="submission" date="2020-06" db="EMBL/GenBank/DDBJ databases">
        <authorList>
            <person name="Li R."/>
            <person name="Bekaert M."/>
        </authorList>
    </citation>
    <scope>NUCLEOTIDE SEQUENCE [LARGE SCALE GENOMIC DNA]</scope>
    <source>
        <strain evidence="4">wild</strain>
    </source>
</reference>
<evidence type="ECO:0000313" key="4">
    <source>
        <dbReference type="Proteomes" id="UP000507470"/>
    </source>
</evidence>
<dbReference type="SUPFAM" id="SSF56219">
    <property type="entry name" value="DNase I-like"/>
    <property type="match status" value="1"/>
</dbReference>
<evidence type="ECO:0000313" key="3">
    <source>
        <dbReference type="EMBL" id="CAC5420982.1"/>
    </source>
</evidence>
<gene>
    <name evidence="3" type="ORF">MCOR_53151</name>
</gene>